<name>A0ABS4U6B0_9CORY</name>
<accession>A0ABS4U6B0</accession>
<feature type="transmembrane region" description="Helical" evidence="1">
    <location>
        <begin position="84"/>
        <end position="104"/>
    </location>
</feature>
<protein>
    <recommendedName>
        <fullName evidence="4">MerC domain-containing protein</fullName>
    </recommendedName>
</protein>
<dbReference type="Proteomes" id="UP001519305">
    <property type="component" value="Unassembled WGS sequence"/>
</dbReference>
<comment type="caution">
    <text evidence="2">The sequence shown here is derived from an EMBL/GenBank/DDBJ whole genome shotgun (WGS) entry which is preliminary data.</text>
</comment>
<feature type="transmembrane region" description="Helical" evidence="1">
    <location>
        <begin position="54"/>
        <end position="72"/>
    </location>
</feature>
<dbReference type="EMBL" id="JAGINY010000001">
    <property type="protein sequence ID" value="MBP2332170.1"/>
    <property type="molecule type" value="Genomic_DNA"/>
</dbReference>
<dbReference type="RefSeq" id="WP_217124658.1">
    <property type="nucleotide sequence ID" value="NZ_CP077258.1"/>
</dbReference>
<proteinExistence type="predicted"/>
<keyword evidence="1" id="KW-0812">Transmembrane</keyword>
<evidence type="ECO:0000256" key="1">
    <source>
        <dbReference type="SAM" id="Phobius"/>
    </source>
</evidence>
<keyword evidence="3" id="KW-1185">Reference proteome</keyword>
<reference evidence="2 3" key="1">
    <citation type="submission" date="2021-03" db="EMBL/GenBank/DDBJ databases">
        <title>Sequencing the genomes of 1000 actinobacteria strains.</title>
        <authorList>
            <person name="Klenk H.-P."/>
        </authorList>
    </citation>
    <scope>NUCLEOTIDE SEQUENCE [LARGE SCALE GENOMIC DNA]</scope>
    <source>
        <strain evidence="2 3">DSM 44506</strain>
    </source>
</reference>
<organism evidence="2 3">
    <name type="scientific">Corynebacterium freneyi</name>
    <dbReference type="NCBI Taxonomy" id="134034"/>
    <lineage>
        <taxon>Bacteria</taxon>
        <taxon>Bacillati</taxon>
        <taxon>Actinomycetota</taxon>
        <taxon>Actinomycetes</taxon>
        <taxon>Mycobacteriales</taxon>
        <taxon>Corynebacteriaceae</taxon>
        <taxon>Corynebacterium</taxon>
    </lineage>
</organism>
<evidence type="ECO:0000313" key="3">
    <source>
        <dbReference type="Proteomes" id="UP001519305"/>
    </source>
</evidence>
<evidence type="ECO:0000313" key="2">
    <source>
        <dbReference type="EMBL" id="MBP2332170.1"/>
    </source>
</evidence>
<feature type="transmembrane region" description="Helical" evidence="1">
    <location>
        <begin position="110"/>
        <end position="130"/>
    </location>
</feature>
<keyword evidence="1" id="KW-0472">Membrane</keyword>
<gene>
    <name evidence="2" type="ORF">JOF33_000869</name>
</gene>
<sequence length="133" mass="14395">MSAGKLHRQKDADNAVLRFSTPVLKDIIQSTEFLCLTTALGILILATISRPLSWSDGFAFAITIGLMAILAHRRWVNNRRLPRALAAQGVALGALAAGELFHATGAREPTATFTTGLVFIAAVITVWRIGQRR</sequence>
<feature type="transmembrane region" description="Helical" evidence="1">
    <location>
        <begin position="27"/>
        <end position="48"/>
    </location>
</feature>
<evidence type="ECO:0008006" key="4">
    <source>
        <dbReference type="Google" id="ProtNLM"/>
    </source>
</evidence>
<keyword evidence="1" id="KW-1133">Transmembrane helix</keyword>